<dbReference type="CDD" id="cd17546">
    <property type="entry name" value="REC_hyHK_CKI1_RcsC-like"/>
    <property type="match status" value="2"/>
</dbReference>
<evidence type="ECO:0000256" key="9">
    <source>
        <dbReference type="ARBA" id="ARBA00022777"/>
    </source>
</evidence>
<dbReference type="GO" id="GO:0000155">
    <property type="term" value="F:phosphorelay sensor kinase activity"/>
    <property type="evidence" value="ECO:0007669"/>
    <property type="project" value="InterPro"/>
</dbReference>
<dbReference type="Pfam" id="PF13185">
    <property type="entry name" value="GAF_2"/>
    <property type="match status" value="1"/>
</dbReference>
<keyword evidence="5 17" id="KW-0597">Phosphoprotein</keyword>
<comment type="subunit">
    <text evidence="14">At low DSF concentrations, interacts with RpfF.</text>
</comment>
<dbReference type="Gene3D" id="1.10.287.130">
    <property type="match status" value="1"/>
</dbReference>
<feature type="coiled-coil region" evidence="18">
    <location>
        <begin position="190"/>
        <end position="224"/>
    </location>
</feature>
<keyword evidence="18" id="KW-0175">Coiled coil</keyword>
<dbReference type="SMART" id="SM00065">
    <property type="entry name" value="GAF"/>
    <property type="match status" value="1"/>
</dbReference>
<proteinExistence type="predicted"/>
<feature type="domain" description="HPt" evidence="22">
    <location>
        <begin position="797"/>
        <end position="887"/>
    </location>
</feature>
<dbReference type="Gene3D" id="3.30.450.40">
    <property type="match status" value="1"/>
</dbReference>
<evidence type="ECO:0000256" key="12">
    <source>
        <dbReference type="ARBA" id="ARBA00023012"/>
    </source>
</evidence>
<evidence type="ECO:0000256" key="16">
    <source>
        <dbReference type="PROSITE-ProRule" id="PRU00110"/>
    </source>
</evidence>
<keyword evidence="11" id="KW-1133">Transmembrane helix</keyword>
<dbReference type="CDD" id="cd16922">
    <property type="entry name" value="HATPase_EvgS-ArcB-TorS-like"/>
    <property type="match status" value="1"/>
</dbReference>
<dbReference type="InterPro" id="IPR004358">
    <property type="entry name" value="Sig_transdc_His_kin-like_C"/>
</dbReference>
<evidence type="ECO:0000313" key="24">
    <source>
        <dbReference type="Proteomes" id="UP000030700"/>
    </source>
</evidence>
<feature type="region of interest" description="Disordered" evidence="19">
    <location>
        <begin position="756"/>
        <end position="778"/>
    </location>
</feature>
<evidence type="ECO:0000256" key="2">
    <source>
        <dbReference type="ARBA" id="ARBA00004651"/>
    </source>
</evidence>
<evidence type="ECO:0000259" key="20">
    <source>
        <dbReference type="PROSITE" id="PS50109"/>
    </source>
</evidence>
<evidence type="ECO:0000256" key="10">
    <source>
        <dbReference type="ARBA" id="ARBA00022840"/>
    </source>
</evidence>
<dbReference type="PRINTS" id="PR00344">
    <property type="entry name" value="BCTRLSENSOR"/>
</dbReference>
<dbReference type="GO" id="GO:0005524">
    <property type="term" value="F:ATP binding"/>
    <property type="evidence" value="ECO:0007669"/>
    <property type="project" value="UniProtKB-KW"/>
</dbReference>
<dbReference type="FunFam" id="3.30.565.10:FF:000010">
    <property type="entry name" value="Sensor histidine kinase RcsC"/>
    <property type="match status" value="1"/>
</dbReference>
<evidence type="ECO:0000256" key="8">
    <source>
        <dbReference type="ARBA" id="ARBA00022741"/>
    </source>
</evidence>
<dbReference type="InterPro" id="IPR005467">
    <property type="entry name" value="His_kinase_dom"/>
</dbReference>
<evidence type="ECO:0000313" key="23">
    <source>
        <dbReference type="EMBL" id="GAK51645.1"/>
    </source>
</evidence>
<gene>
    <name evidence="23" type="ORF">U14_02890</name>
</gene>
<keyword evidence="9" id="KW-0418">Kinase</keyword>
<dbReference type="CDD" id="cd00082">
    <property type="entry name" value="HisKA"/>
    <property type="match status" value="1"/>
</dbReference>
<dbReference type="EC" id="2.7.13.3" evidence="3"/>
<dbReference type="SMART" id="SM00388">
    <property type="entry name" value="HisKA"/>
    <property type="match status" value="1"/>
</dbReference>
<feature type="modified residue" description="Phosphohistidine" evidence="16">
    <location>
        <position position="836"/>
    </location>
</feature>
<evidence type="ECO:0000256" key="7">
    <source>
        <dbReference type="ARBA" id="ARBA00022692"/>
    </source>
</evidence>
<dbReference type="InterPro" id="IPR029016">
    <property type="entry name" value="GAF-like_dom_sf"/>
</dbReference>
<evidence type="ECO:0000256" key="18">
    <source>
        <dbReference type="SAM" id="Coils"/>
    </source>
</evidence>
<feature type="domain" description="Histidine kinase" evidence="20">
    <location>
        <begin position="245"/>
        <end position="467"/>
    </location>
</feature>
<evidence type="ECO:0000256" key="14">
    <source>
        <dbReference type="ARBA" id="ARBA00064003"/>
    </source>
</evidence>
<evidence type="ECO:0000256" key="5">
    <source>
        <dbReference type="ARBA" id="ARBA00022553"/>
    </source>
</evidence>
<organism evidence="23">
    <name type="scientific">Candidatus Moduliflexus flocculans</name>
    <dbReference type="NCBI Taxonomy" id="1499966"/>
    <lineage>
        <taxon>Bacteria</taxon>
        <taxon>Candidatus Moduliflexota</taxon>
        <taxon>Candidatus Moduliflexia</taxon>
        <taxon>Candidatus Moduliflexales</taxon>
        <taxon>Candidatus Moduliflexaceae</taxon>
    </lineage>
</organism>
<evidence type="ECO:0000256" key="6">
    <source>
        <dbReference type="ARBA" id="ARBA00022679"/>
    </source>
</evidence>
<dbReference type="Proteomes" id="UP000030700">
    <property type="component" value="Unassembled WGS sequence"/>
</dbReference>
<evidence type="ECO:0000259" key="21">
    <source>
        <dbReference type="PROSITE" id="PS50110"/>
    </source>
</evidence>
<dbReference type="InterPro" id="IPR036097">
    <property type="entry name" value="HisK_dim/P_sf"/>
</dbReference>
<keyword evidence="10" id="KW-0067">ATP-binding</keyword>
<evidence type="ECO:0000256" key="13">
    <source>
        <dbReference type="ARBA" id="ARBA00023136"/>
    </source>
</evidence>
<dbReference type="Gene3D" id="3.30.565.10">
    <property type="entry name" value="Histidine kinase-like ATPase, C-terminal domain"/>
    <property type="match status" value="1"/>
</dbReference>
<dbReference type="InterPro" id="IPR008207">
    <property type="entry name" value="Sig_transdc_His_kin_Hpt_dom"/>
</dbReference>
<feature type="modified residue" description="4-aspartylphosphate" evidence="17">
    <location>
        <position position="539"/>
    </location>
</feature>
<dbReference type="SMART" id="SM00448">
    <property type="entry name" value="REC"/>
    <property type="match status" value="2"/>
</dbReference>
<evidence type="ECO:0000256" key="3">
    <source>
        <dbReference type="ARBA" id="ARBA00012438"/>
    </source>
</evidence>
<evidence type="ECO:0000256" key="17">
    <source>
        <dbReference type="PROSITE-ProRule" id="PRU00169"/>
    </source>
</evidence>
<dbReference type="STRING" id="1499966.U14_02890"/>
<evidence type="ECO:0000256" key="15">
    <source>
        <dbReference type="ARBA" id="ARBA00068150"/>
    </source>
</evidence>
<dbReference type="PROSITE" id="PS50894">
    <property type="entry name" value="HPT"/>
    <property type="match status" value="1"/>
</dbReference>
<feature type="coiled-coil region" evidence="18">
    <location>
        <begin position="12"/>
        <end position="42"/>
    </location>
</feature>
<dbReference type="Pfam" id="PF01627">
    <property type="entry name" value="Hpt"/>
    <property type="match status" value="1"/>
</dbReference>
<comment type="subcellular location">
    <subcellularLocation>
        <location evidence="2">Cell membrane</location>
        <topology evidence="2">Multi-pass membrane protein</topology>
    </subcellularLocation>
</comment>
<name>A0A081BMM9_9BACT</name>
<dbReference type="InterPro" id="IPR003018">
    <property type="entry name" value="GAF"/>
</dbReference>
<dbReference type="SUPFAM" id="SSF47226">
    <property type="entry name" value="Histidine-containing phosphotransfer domain, HPT domain"/>
    <property type="match status" value="1"/>
</dbReference>
<dbReference type="HOGENOM" id="CLU_000445_104_15_0"/>
<dbReference type="PROSITE" id="PS50110">
    <property type="entry name" value="RESPONSE_REGULATORY"/>
    <property type="match status" value="2"/>
</dbReference>
<feature type="domain" description="Response regulatory" evidence="21">
    <location>
        <begin position="632"/>
        <end position="748"/>
    </location>
</feature>
<evidence type="ECO:0000256" key="1">
    <source>
        <dbReference type="ARBA" id="ARBA00000085"/>
    </source>
</evidence>
<dbReference type="FunFam" id="1.10.287.130:FF:000002">
    <property type="entry name" value="Two-component osmosensing histidine kinase"/>
    <property type="match status" value="1"/>
</dbReference>
<keyword evidence="7" id="KW-0812">Transmembrane</keyword>
<feature type="modified residue" description="4-aspartylphosphate" evidence="17">
    <location>
        <position position="681"/>
    </location>
</feature>
<keyword evidence="24" id="KW-1185">Reference proteome</keyword>
<dbReference type="Gene3D" id="1.20.120.160">
    <property type="entry name" value="HPT domain"/>
    <property type="match status" value="1"/>
</dbReference>
<comment type="catalytic activity">
    <reaction evidence="1">
        <text>ATP + protein L-histidine = ADP + protein N-phospho-L-histidine.</text>
        <dbReference type="EC" id="2.7.13.3"/>
    </reaction>
</comment>
<keyword evidence="8" id="KW-0547">Nucleotide-binding</keyword>
<dbReference type="AlphaFoldDB" id="A0A081BMM9"/>
<dbReference type="Pfam" id="PF00072">
    <property type="entry name" value="Response_reg"/>
    <property type="match status" value="2"/>
</dbReference>
<evidence type="ECO:0000256" key="4">
    <source>
        <dbReference type="ARBA" id="ARBA00022475"/>
    </source>
</evidence>
<evidence type="ECO:0000259" key="22">
    <source>
        <dbReference type="PROSITE" id="PS50894"/>
    </source>
</evidence>
<dbReference type="SUPFAM" id="SSF55874">
    <property type="entry name" value="ATPase domain of HSP90 chaperone/DNA topoisomerase II/histidine kinase"/>
    <property type="match status" value="1"/>
</dbReference>
<dbReference type="SUPFAM" id="SSF55781">
    <property type="entry name" value="GAF domain-like"/>
    <property type="match status" value="1"/>
</dbReference>
<keyword evidence="13" id="KW-0472">Membrane</keyword>
<dbReference type="Pfam" id="PF02518">
    <property type="entry name" value="HATPase_c"/>
    <property type="match status" value="1"/>
</dbReference>
<reference evidence="23" key="1">
    <citation type="journal article" date="2015" name="PeerJ">
        <title>First genomic representation of candidate bacterial phylum KSB3 points to enhanced environmental sensing as a trigger of wastewater bulking.</title>
        <authorList>
            <person name="Sekiguchi Y."/>
            <person name="Ohashi A."/>
            <person name="Parks D.H."/>
            <person name="Yamauchi T."/>
            <person name="Tyson G.W."/>
            <person name="Hugenholtz P."/>
        </authorList>
    </citation>
    <scope>NUCLEOTIDE SEQUENCE [LARGE SCALE GENOMIC DNA]</scope>
</reference>
<feature type="domain" description="Response regulatory" evidence="21">
    <location>
        <begin position="486"/>
        <end position="606"/>
    </location>
</feature>
<dbReference type="Pfam" id="PF00512">
    <property type="entry name" value="HisKA"/>
    <property type="match status" value="1"/>
</dbReference>
<dbReference type="InterPro" id="IPR003594">
    <property type="entry name" value="HATPase_dom"/>
</dbReference>
<evidence type="ECO:0000256" key="11">
    <source>
        <dbReference type="ARBA" id="ARBA00022989"/>
    </source>
</evidence>
<keyword evidence="12" id="KW-0902">Two-component regulatory system</keyword>
<sequence>MQEYRQKQLDILYQELAELRAIEEQRKRAEEISRALLNISNAVNTTYHLDELYASIHDSLGRILDVTHFYIALYHRERDQITFPFNTDDHDHPCERIPRASQSKSLTAKVIQTGRPLLITGDEHLKLIEQGEFDLVGKPSQVWLGVPLIINNDVIGAMVMQHYTNPHQYTEQDVEIFQSVSEQIAIAIARKRAEKDLEKAKAEAESANLELLEVNRQLAKAITNANMMANQAKAATKAKSEFLANMSHEIRTPMNAMMGFTDLLSKTPLTDKQKDYVQKIQLASHSLLRIINDILDLSKIEAGKMELEHTAFRIQDVMDSVSDMFSNKAAEKGIEFLIAVASDVPIQVMGDPLRLRQILINLTNNAIKFTNAGEVVITVSLAEKERDSRISVEFTVLDTGIGISSQHLPRLFESFSQADGSTTRKYGGTGLGLTISKRLVEMMGGELRVESELDKGSAFYCTIPFALPHDAQAQQFLPPIRFRDRRVLVVDDNKTSQKFLQEMLTSFSFQVTLATSGAEGIRLLEEAMDSAPFDLVLMDLIMPEMDGIETSKHIRAHQRLSRIPIIMMTAFGREEVMQQAGKSGIDGFLIKPVKEPLLFETIMNIFEHHLPDEEVDETSCENPAIFNFNHAKILLVEDNHMNQQLAAEILRLASAEVETVNNGAEAVQTLQHGTFDLILMDIQMPQMDGFEATRQIRTDERFQHLPIIAMTAHAMSGDREKCLQAGMNDYVTKPIVTEELYAAVSKWLPHIQAAPDAPPNVPPIPVPESPAPRPKENDLPELTGIDVQLALKRLGGNCHFFKELLQEFFETYHDVAGAVHQALEQKNYATALNILHMLKGVSGNISANRLFSSIERLEKEIRWGNVRQLSPLLKAFDDAIHEVLSTIQHHVLLSPCPPDMPRPAASFGNNDAANANITPIFRQLFQQLSSMNLEAEESFAALKLSLNGHAQDIQELEHAIYSLDYEKAILALHKLADTLHVSLSTHDD</sequence>
<dbReference type="InterPro" id="IPR036890">
    <property type="entry name" value="HATPase_C_sf"/>
</dbReference>
<dbReference type="SUPFAM" id="SSF47384">
    <property type="entry name" value="Homodimeric domain of signal transducing histidine kinase"/>
    <property type="match status" value="1"/>
</dbReference>
<dbReference type="InterPro" id="IPR011006">
    <property type="entry name" value="CheY-like_superfamily"/>
</dbReference>
<keyword evidence="4" id="KW-1003">Cell membrane</keyword>
<dbReference type="InterPro" id="IPR001789">
    <property type="entry name" value="Sig_transdc_resp-reg_receiver"/>
</dbReference>
<dbReference type="Gene3D" id="3.40.50.2300">
    <property type="match status" value="2"/>
</dbReference>
<dbReference type="PANTHER" id="PTHR45339:SF1">
    <property type="entry name" value="HYBRID SIGNAL TRANSDUCTION HISTIDINE KINASE J"/>
    <property type="match status" value="1"/>
</dbReference>
<dbReference type="GO" id="GO:0005886">
    <property type="term" value="C:plasma membrane"/>
    <property type="evidence" value="ECO:0007669"/>
    <property type="project" value="UniProtKB-SubCell"/>
</dbReference>
<keyword evidence="6" id="KW-0808">Transferase</keyword>
<dbReference type="PANTHER" id="PTHR45339">
    <property type="entry name" value="HYBRID SIGNAL TRANSDUCTION HISTIDINE KINASE J"/>
    <property type="match status" value="1"/>
</dbReference>
<dbReference type="PROSITE" id="PS50109">
    <property type="entry name" value="HIS_KIN"/>
    <property type="match status" value="1"/>
</dbReference>
<dbReference type="InterPro" id="IPR036641">
    <property type="entry name" value="HPT_dom_sf"/>
</dbReference>
<dbReference type="InterPro" id="IPR003661">
    <property type="entry name" value="HisK_dim/P_dom"/>
</dbReference>
<feature type="compositionally biased region" description="Pro residues" evidence="19">
    <location>
        <begin position="756"/>
        <end position="772"/>
    </location>
</feature>
<accession>A0A081BMM9</accession>
<dbReference type="SMART" id="SM00387">
    <property type="entry name" value="HATPase_c"/>
    <property type="match status" value="1"/>
</dbReference>
<protein>
    <recommendedName>
        <fullName evidence="15">Sensory/regulatory protein RpfC</fullName>
        <ecNumber evidence="3">2.7.13.3</ecNumber>
    </recommendedName>
</protein>
<dbReference type="SUPFAM" id="SSF52172">
    <property type="entry name" value="CheY-like"/>
    <property type="match status" value="2"/>
</dbReference>
<dbReference type="EMBL" id="DF820457">
    <property type="protein sequence ID" value="GAK51645.1"/>
    <property type="molecule type" value="Genomic_DNA"/>
</dbReference>
<evidence type="ECO:0000256" key="19">
    <source>
        <dbReference type="SAM" id="MobiDB-lite"/>
    </source>
</evidence>